<dbReference type="Gene3D" id="3.40.630.30">
    <property type="match status" value="1"/>
</dbReference>
<evidence type="ECO:0000313" key="4">
    <source>
        <dbReference type="Proteomes" id="UP001501565"/>
    </source>
</evidence>
<proteinExistence type="predicted"/>
<evidence type="ECO:0000256" key="1">
    <source>
        <dbReference type="ARBA" id="ARBA00022679"/>
    </source>
</evidence>
<evidence type="ECO:0000313" key="3">
    <source>
        <dbReference type="EMBL" id="GAA3942619.1"/>
    </source>
</evidence>
<dbReference type="SUPFAM" id="SSF55729">
    <property type="entry name" value="Acyl-CoA N-acyltransferases (Nat)"/>
    <property type="match status" value="1"/>
</dbReference>
<reference evidence="4" key="1">
    <citation type="journal article" date="2019" name="Int. J. Syst. Evol. Microbiol.">
        <title>The Global Catalogue of Microorganisms (GCM) 10K type strain sequencing project: providing services to taxonomists for standard genome sequencing and annotation.</title>
        <authorList>
            <consortium name="The Broad Institute Genomics Platform"/>
            <consortium name="The Broad Institute Genome Sequencing Center for Infectious Disease"/>
            <person name="Wu L."/>
            <person name="Ma J."/>
        </authorList>
    </citation>
    <scope>NUCLEOTIDE SEQUENCE [LARGE SCALE GENOMIC DNA]</scope>
    <source>
        <strain evidence="4">JCM 17551</strain>
    </source>
</reference>
<dbReference type="PROSITE" id="PS51186">
    <property type="entry name" value="GNAT"/>
    <property type="match status" value="1"/>
</dbReference>
<keyword evidence="4" id="KW-1185">Reference proteome</keyword>
<dbReference type="Proteomes" id="UP001501565">
    <property type="component" value="Unassembled WGS sequence"/>
</dbReference>
<dbReference type="Pfam" id="PF00583">
    <property type="entry name" value="Acetyltransf_1"/>
    <property type="match status" value="1"/>
</dbReference>
<dbReference type="RefSeq" id="WP_344800737.1">
    <property type="nucleotide sequence ID" value="NZ_BAABBN010000017.1"/>
</dbReference>
<dbReference type="InterPro" id="IPR000182">
    <property type="entry name" value="GNAT_dom"/>
</dbReference>
<feature type="domain" description="N-acetyltransferase" evidence="2">
    <location>
        <begin position="1"/>
        <end position="158"/>
    </location>
</feature>
<dbReference type="EMBL" id="BAABBN010000017">
    <property type="protein sequence ID" value="GAA3942619.1"/>
    <property type="molecule type" value="Genomic_DNA"/>
</dbReference>
<gene>
    <name evidence="3" type="ORF">GCM10022277_43070</name>
</gene>
<dbReference type="InterPro" id="IPR050769">
    <property type="entry name" value="NAT_camello-type"/>
</dbReference>
<sequence length="158" mass="17493">MLLRPIETKDNPAIEGVIRTVLTEFGANKPGFAWQDPELSRLSTVYQSQACCYLVVEHMGKVVGGGGIAPFVCDRPKVCELQKMYLLPETRGLGFGQVLMTELMSKASSFGYQCCYLETIAEMKGANALYQKNGFKRIDQRLGNSGHSACDVLYLKEL</sequence>
<dbReference type="PANTHER" id="PTHR13947:SF37">
    <property type="entry name" value="LD18367P"/>
    <property type="match status" value="1"/>
</dbReference>
<dbReference type="CDD" id="cd04301">
    <property type="entry name" value="NAT_SF"/>
    <property type="match status" value="1"/>
</dbReference>
<keyword evidence="1" id="KW-0808">Transferase</keyword>
<name>A0ABP7ND29_9GAMM</name>
<organism evidence="3 4">
    <name type="scientific">Litoribacillus peritrichatus</name>
    <dbReference type="NCBI Taxonomy" id="718191"/>
    <lineage>
        <taxon>Bacteria</taxon>
        <taxon>Pseudomonadati</taxon>
        <taxon>Pseudomonadota</taxon>
        <taxon>Gammaproteobacteria</taxon>
        <taxon>Oceanospirillales</taxon>
        <taxon>Oceanospirillaceae</taxon>
        <taxon>Litoribacillus</taxon>
    </lineage>
</organism>
<dbReference type="InterPro" id="IPR016181">
    <property type="entry name" value="Acyl_CoA_acyltransferase"/>
</dbReference>
<evidence type="ECO:0000259" key="2">
    <source>
        <dbReference type="PROSITE" id="PS51186"/>
    </source>
</evidence>
<dbReference type="PANTHER" id="PTHR13947">
    <property type="entry name" value="GNAT FAMILY N-ACETYLTRANSFERASE"/>
    <property type="match status" value="1"/>
</dbReference>
<comment type="caution">
    <text evidence="3">The sequence shown here is derived from an EMBL/GenBank/DDBJ whole genome shotgun (WGS) entry which is preliminary data.</text>
</comment>
<protein>
    <submittedName>
        <fullName evidence="3">GNAT family N-acetyltransferase</fullName>
    </submittedName>
</protein>
<accession>A0ABP7ND29</accession>